<feature type="domain" description="MTTase N-terminal" evidence="19">
    <location>
        <begin position="4"/>
        <end position="117"/>
    </location>
</feature>
<dbReference type="InterPro" id="IPR023404">
    <property type="entry name" value="rSAM_horseshoe"/>
</dbReference>
<evidence type="ECO:0000256" key="16">
    <source>
        <dbReference type="ARBA" id="ARBA00061574"/>
    </source>
</evidence>
<keyword evidence="8" id="KW-0949">S-adenosyl-L-methionine</keyword>
<evidence type="ECO:0000256" key="15">
    <source>
        <dbReference type="ARBA" id="ARBA00051661"/>
    </source>
</evidence>
<dbReference type="Gene3D" id="3.80.30.20">
    <property type="entry name" value="tm_1862 like domain"/>
    <property type="match status" value="1"/>
</dbReference>
<dbReference type="Pfam" id="PF04055">
    <property type="entry name" value="Radical_SAM"/>
    <property type="match status" value="1"/>
</dbReference>
<keyword evidence="11" id="KW-0408">Iron</keyword>
<dbReference type="GO" id="GO:0035598">
    <property type="term" value="F:tRNA (N(6)-L-threonylcarbamoyladenosine(37)-C(2))-methylthiotransferase activity"/>
    <property type="evidence" value="ECO:0007669"/>
    <property type="project" value="UniProtKB-EC"/>
</dbReference>
<comment type="function">
    <text evidence="2">Catalyzes the methylthiolation of N6-threonylcarbamoyladenosine (t(6)A), leading to the formation of 2-methylthio-N6-threonylcarbamoyladenosine (ms(2)t(6)A) at position 37 in tRNAs that read codons beginning with adenine.</text>
</comment>
<dbReference type="Gene3D" id="3.40.50.12160">
    <property type="entry name" value="Methylthiotransferase, N-terminal domain"/>
    <property type="match status" value="1"/>
</dbReference>
<dbReference type="GO" id="GO:0051539">
    <property type="term" value="F:4 iron, 4 sulfur cluster binding"/>
    <property type="evidence" value="ECO:0007669"/>
    <property type="project" value="UniProtKB-KW"/>
</dbReference>
<comment type="function">
    <text evidence="3">Catalyzes the methylthiolation of N6-(dimethylallyl)adenosine (i(6)A), leading to the formation of 2-methylthio-N6-(dimethylallyl)adenosine (ms(2)i(6)A) at position 37 in tRNAs that read codons beginning with uridine.</text>
</comment>
<organism evidence="21 22">
    <name type="scientific">Aerophobetes bacterium</name>
    <dbReference type="NCBI Taxonomy" id="2030807"/>
    <lineage>
        <taxon>Bacteria</taxon>
        <taxon>Candidatus Aerophobota</taxon>
    </lineage>
</organism>
<dbReference type="PROSITE" id="PS51918">
    <property type="entry name" value="RADICAL_SAM"/>
    <property type="match status" value="1"/>
</dbReference>
<dbReference type="NCBIfam" id="TIGR00089">
    <property type="entry name" value="MiaB/RimO family radical SAM methylthiotransferase"/>
    <property type="match status" value="1"/>
</dbReference>
<dbReference type="EC" id="2.8.4.3" evidence="14"/>
<dbReference type="EMBL" id="SOIJ01000261">
    <property type="protein sequence ID" value="TET91807.1"/>
    <property type="molecule type" value="Genomic_DNA"/>
</dbReference>
<dbReference type="InterPro" id="IPR002792">
    <property type="entry name" value="TRAM_dom"/>
</dbReference>
<dbReference type="CDD" id="cd01335">
    <property type="entry name" value="Radical_SAM"/>
    <property type="match status" value="1"/>
</dbReference>
<dbReference type="GO" id="GO:0005829">
    <property type="term" value="C:cytosol"/>
    <property type="evidence" value="ECO:0007669"/>
    <property type="project" value="TreeGrafter"/>
</dbReference>
<evidence type="ECO:0000256" key="13">
    <source>
        <dbReference type="ARBA" id="ARBA00031213"/>
    </source>
</evidence>
<gene>
    <name evidence="21" type="primary">mtaB</name>
    <name evidence="21" type="ORF">E3J33_04570</name>
</gene>
<reference evidence="21 22" key="1">
    <citation type="submission" date="2019-03" db="EMBL/GenBank/DDBJ databases">
        <title>Metabolic potential of uncultured bacteria and archaea associated with petroleum seepage in deep-sea sediments.</title>
        <authorList>
            <person name="Dong X."/>
            <person name="Hubert C."/>
        </authorList>
    </citation>
    <scope>NUCLEOTIDE SEQUENCE [LARGE SCALE GENOMIC DNA]</scope>
    <source>
        <strain evidence="21">E29_bin28</strain>
    </source>
</reference>
<dbReference type="InterPro" id="IPR058240">
    <property type="entry name" value="rSAM_sf"/>
</dbReference>
<evidence type="ECO:0000256" key="2">
    <source>
        <dbReference type="ARBA" id="ARBA00002399"/>
    </source>
</evidence>
<comment type="catalytic activity">
    <reaction evidence="15">
        <text>N(6)-L-threonylcarbamoyladenosine(37) in tRNA + (sulfur carrier)-SH + AH2 + 2 S-adenosyl-L-methionine = 2-methylsulfanyl-N(6)-L-threonylcarbamoyladenosine(37) in tRNA + (sulfur carrier)-H + 5'-deoxyadenosine + L-methionine + A + S-adenosyl-L-homocysteine + 2 H(+)</text>
        <dbReference type="Rhea" id="RHEA:37075"/>
        <dbReference type="Rhea" id="RHEA-COMP:10163"/>
        <dbReference type="Rhea" id="RHEA-COMP:11092"/>
        <dbReference type="Rhea" id="RHEA-COMP:14737"/>
        <dbReference type="Rhea" id="RHEA-COMP:14739"/>
        <dbReference type="ChEBI" id="CHEBI:13193"/>
        <dbReference type="ChEBI" id="CHEBI:15378"/>
        <dbReference type="ChEBI" id="CHEBI:17319"/>
        <dbReference type="ChEBI" id="CHEBI:17499"/>
        <dbReference type="ChEBI" id="CHEBI:29917"/>
        <dbReference type="ChEBI" id="CHEBI:57844"/>
        <dbReference type="ChEBI" id="CHEBI:57856"/>
        <dbReference type="ChEBI" id="CHEBI:59789"/>
        <dbReference type="ChEBI" id="CHEBI:64428"/>
        <dbReference type="ChEBI" id="CHEBI:74418"/>
        <dbReference type="ChEBI" id="CHEBI:74420"/>
        <dbReference type="EC" id="2.8.4.5"/>
    </reaction>
</comment>
<evidence type="ECO:0000259" key="19">
    <source>
        <dbReference type="PROSITE" id="PS51449"/>
    </source>
</evidence>
<dbReference type="GO" id="GO:0035597">
    <property type="term" value="F:tRNA-2-methylthio-N(6)-dimethylallyladenosine(37) synthase activity"/>
    <property type="evidence" value="ECO:0007669"/>
    <property type="project" value="UniProtKB-EC"/>
</dbReference>
<evidence type="ECO:0000256" key="14">
    <source>
        <dbReference type="ARBA" id="ARBA00033765"/>
    </source>
</evidence>
<dbReference type="SFLD" id="SFLDG01061">
    <property type="entry name" value="methylthiotransferase"/>
    <property type="match status" value="1"/>
</dbReference>
<dbReference type="FunFam" id="3.80.30.20:FF:000001">
    <property type="entry name" value="tRNA-2-methylthio-N(6)-dimethylallyladenosine synthase 2"/>
    <property type="match status" value="1"/>
</dbReference>
<comment type="cofactor">
    <cofactor evidence="1">
        <name>[4Fe-4S] cluster</name>
        <dbReference type="ChEBI" id="CHEBI:49883"/>
    </cofactor>
</comment>
<dbReference type="InterPro" id="IPR005839">
    <property type="entry name" value="Methylthiotransferase"/>
</dbReference>
<name>A0A523YJU4_UNCAE</name>
<evidence type="ECO:0000256" key="7">
    <source>
        <dbReference type="ARBA" id="ARBA00022679"/>
    </source>
</evidence>
<evidence type="ECO:0000256" key="12">
    <source>
        <dbReference type="ARBA" id="ARBA00023014"/>
    </source>
</evidence>
<dbReference type="NCBIfam" id="TIGR01579">
    <property type="entry name" value="MiaB-like-C"/>
    <property type="match status" value="1"/>
</dbReference>
<protein>
    <recommendedName>
        <fullName evidence="17">Threonylcarbamoyladenosine tRNA methylthiotransferase MtaB</fullName>
        <ecNumber evidence="14">2.8.4.3</ecNumber>
        <ecNumber evidence="4">2.8.4.5</ecNumber>
    </recommendedName>
    <alternativeName>
        <fullName evidence="13">tRNA-t(6)A37 methylthiotransferase</fullName>
    </alternativeName>
</protein>
<dbReference type="InterPro" id="IPR007197">
    <property type="entry name" value="rSAM"/>
</dbReference>
<dbReference type="InterPro" id="IPR006638">
    <property type="entry name" value="Elp3/MiaA/NifB-like_rSAM"/>
</dbReference>
<dbReference type="PROSITE" id="PS50926">
    <property type="entry name" value="TRAM"/>
    <property type="match status" value="1"/>
</dbReference>
<evidence type="ECO:0000256" key="4">
    <source>
        <dbReference type="ARBA" id="ARBA00013273"/>
    </source>
</evidence>
<dbReference type="PROSITE" id="PS51449">
    <property type="entry name" value="MTTASE_N"/>
    <property type="match status" value="1"/>
</dbReference>
<dbReference type="GO" id="GO:0046872">
    <property type="term" value="F:metal ion binding"/>
    <property type="evidence" value="ECO:0007669"/>
    <property type="project" value="UniProtKB-KW"/>
</dbReference>
<keyword evidence="5" id="KW-0004">4Fe-4S</keyword>
<feature type="domain" description="Radical SAM core" evidence="20">
    <location>
        <begin position="129"/>
        <end position="360"/>
    </location>
</feature>
<dbReference type="InterPro" id="IPR020612">
    <property type="entry name" value="Methylthiotransferase_CS"/>
</dbReference>
<dbReference type="PANTHER" id="PTHR43020:SF2">
    <property type="entry name" value="MITOCHONDRIAL TRNA METHYLTHIOTRANSFERASE CDK5RAP1"/>
    <property type="match status" value="1"/>
</dbReference>
<evidence type="ECO:0000256" key="17">
    <source>
        <dbReference type="ARBA" id="ARBA00069898"/>
    </source>
</evidence>
<dbReference type="PROSITE" id="PS01278">
    <property type="entry name" value="MTTASE_RADICAL"/>
    <property type="match status" value="1"/>
</dbReference>
<dbReference type="InterPro" id="IPR013848">
    <property type="entry name" value="Methylthiotransferase_N"/>
</dbReference>
<dbReference type="SFLD" id="SFLDG01082">
    <property type="entry name" value="B12-binding_domain_containing"/>
    <property type="match status" value="1"/>
</dbReference>
<dbReference type="EC" id="2.8.4.5" evidence="4"/>
<dbReference type="SFLD" id="SFLDS00029">
    <property type="entry name" value="Radical_SAM"/>
    <property type="match status" value="1"/>
</dbReference>
<dbReference type="Pfam" id="PF00919">
    <property type="entry name" value="UPF0004"/>
    <property type="match status" value="1"/>
</dbReference>
<evidence type="ECO:0000256" key="10">
    <source>
        <dbReference type="ARBA" id="ARBA00022723"/>
    </source>
</evidence>
<evidence type="ECO:0000256" key="3">
    <source>
        <dbReference type="ARBA" id="ARBA00003234"/>
    </source>
</evidence>
<evidence type="ECO:0000256" key="1">
    <source>
        <dbReference type="ARBA" id="ARBA00001966"/>
    </source>
</evidence>
<proteinExistence type="inferred from homology"/>
<evidence type="ECO:0000313" key="21">
    <source>
        <dbReference type="EMBL" id="TET91807.1"/>
    </source>
</evidence>
<keyword evidence="9" id="KW-0819">tRNA processing</keyword>
<comment type="caution">
    <text evidence="21">The sequence shown here is derived from an EMBL/GenBank/DDBJ whole genome shotgun (WGS) entry which is preliminary data.</text>
</comment>
<dbReference type="FunFam" id="3.40.50.12160:FF:000004">
    <property type="entry name" value="Threonylcarbamoyladenosine tRNA methylthiotransferase MtaB"/>
    <property type="match status" value="1"/>
</dbReference>
<keyword evidence="10" id="KW-0479">Metal-binding</keyword>
<dbReference type="PANTHER" id="PTHR43020">
    <property type="entry name" value="CDK5 REGULATORY SUBUNIT-ASSOCIATED PROTEIN 1"/>
    <property type="match status" value="1"/>
</dbReference>
<evidence type="ECO:0000256" key="9">
    <source>
        <dbReference type="ARBA" id="ARBA00022694"/>
    </source>
</evidence>
<keyword evidence="6" id="KW-0963">Cytoplasm</keyword>
<evidence type="ECO:0000259" key="20">
    <source>
        <dbReference type="PROSITE" id="PS51918"/>
    </source>
</evidence>
<dbReference type="Proteomes" id="UP000316925">
    <property type="component" value="Unassembled WGS sequence"/>
</dbReference>
<keyword evidence="7 21" id="KW-0808">Transferase</keyword>
<dbReference type="InterPro" id="IPR038135">
    <property type="entry name" value="Methylthiotransferase_N_sf"/>
</dbReference>
<evidence type="ECO:0000256" key="5">
    <source>
        <dbReference type="ARBA" id="ARBA00022485"/>
    </source>
</evidence>
<evidence type="ECO:0000256" key="8">
    <source>
        <dbReference type="ARBA" id="ARBA00022691"/>
    </source>
</evidence>
<evidence type="ECO:0000259" key="18">
    <source>
        <dbReference type="PROSITE" id="PS50926"/>
    </source>
</evidence>
<evidence type="ECO:0000313" key="22">
    <source>
        <dbReference type="Proteomes" id="UP000316925"/>
    </source>
</evidence>
<evidence type="ECO:0000256" key="11">
    <source>
        <dbReference type="ARBA" id="ARBA00023004"/>
    </source>
</evidence>
<comment type="similarity">
    <text evidence="16">Belongs to the methylthiotransferase family. MtaB subfamily.</text>
</comment>
<dbReference type="InterPro" id="IPR006467">
    <property type="entry name" value="MiaB-like_bact"/>
</dbReference>
<keyword evidence="12" id="KW-0411">Iron-sulfur</keyword>
<sequence length="430" mass="49079">MRMPKVALATLGCKVNQYETQFLRECLIKAGFREVSFKEKADFYIINTCSVTERADHKSEELIKAAKKNGSNAHLIVTGCYAEAGKDNLRKRFPQIDLVLGNKEKLKIPRIITGPNENHEDTKSFIQTFHAHSRAFVKIEDGCDQFCSYCRVPYVRGAKIKSRAPDEVLKEVESLILNGFKEIVLVGVNLALYGRDLDSPITLVDLLRDMQCFEETTRVRLSSLEPHLLPSGLIDLMGSCSFICAHLHLPLQSGDPEILQRMGRKYSPDQYRRLVEHIKKTVPSVAITTDVMVGFPGETQRQFLNTYHLVREIGFSRLHIFRFSPRIETRAYSMQPRVEEKVKKERSNYLRELGKNLAQNFASRFLGESLRVLVEERVDSKTGWFSGYTDNYIRASFKGENELKNKLVMARLLSANQGEVLGEVEKVFSC</sequence>
<dbReference type="SUPFAM" id="SSF102114">
    <property type="entry name" value="Radical SAM enzymes"/>
    <property type="match status" value="1"/>
</dbReference>
<dbReference type="SMART" id="SM00729">
    <property type="entry name" value="Elp3"/>
    <property type="match status" value="1"/>
</dbReference>
<feature type="domain" description="TRAM" evidence="18">
    <location>
        <begin position="363"/>
        <end position="426"/>
    </location>
</feature>
<accession>A0A523YJU4</accession>
<dbReference type="AlphaFoldDB" id="A0A523YJU4"/>
<evidence type="ECO:0000256" key="6">
    <source>
        <dbReference type="ARBA" id="ARBA00022490"/>
    </source>
</evidence>